<organism evidence="2 3">
    <name type="scientific">Aquimarina hainanensis</name>
    <dbReference type="NCBI Taxonomy" id="1578017"/>
    <lineage>
        <taxon>Bacteria</taxon>
        <taxon>Pseudomonadati</taxon>
        <taxon>Bacteroidota</taxon>
        <taxon>Flavobacteriia</taxon>
        <taxon>Flavobacteriales</taxon>
        <taxon>Flavobacteriaceae</taxon>
        <taxon>Aquimarina</taxon>
    </lineage>
</organism>
<dbReference type="Gene3D" id="3.40.50.300">
    <property type="entry name" value="P-loop containing nucleotide triphosphate hydrolases"/>
    <property type="match status" value="2"/>
</dbReference>
<protein>
    <submittedName>
        <fullName evidence="2">ATP-dependent RecD-like DNA helicase</fullName>
    </submittedName>
</protein>
<evidence type="ECO:0000313" key="3">
    <source>
        <dbReference type="Proteomes" id="UP001597459"/>
    </source>
</evidence>
<dbReference type="EMBL" id="JBHULX010000021">
    <property type="protein sequence ID" value="MFD2591454.1"/>
    <property type="molecule type" value="Genomic_DNA"/>
</dbReference>
<dbReference type="Pfam" id="PF05970">
    <property type="entry name" value="PIF1"/>
    <property type="match status" value="1"/>
</dbReference>
<comment type="caution">
    <text evidence="2">The sequence shown here is derived from an EMBL/GenBank/DDBJ whole genome shotgun (WGS) entry which is preliminary data.</text>
</comment>
<dbReference type="Proteomes" id="UP001597459">
    <property type="component" value="Unassembled WGS sequence"/>
</dbReference>
<accession>A0ABW5N918</accession>
<dbReference type="Gene3D" id="2.30.30.940">
    <property type="match status" value="1"/>
</dbReference>
<dbReference type="InterPro" id="IPR051055">
    <property type="entry name" value="PIF1_helicase"/>
</dbReference>
<name>A0ABW5N918_9FLAO</name>
<gene>
    <name evidence="2" type="ORF">ACFSTE_11510</name>
</gene>
<feature type="domain" description="DNA helicase Pif1-like DEAD-box helicase" evidence="1">
    <location>
        <begin position="13"/>
        <end position="214"/>
    </location>
</feature>
<dbReference type="InterPro" id="IPR027417">
    <property type="entry name" value="P-loop_NTPase"/>
</dbReference>
<dbReference type="PANTHER" id="PTHR47642">
    <property type="entry name" value="ATP-DEPENDENT DNA HELICASE"/>
    <property type="match status" value="1"/>
</dbReference>
<evidence type="ECO:0000259" key="1">
    <source>
        <dbReference type="Pfam" id="PF05970"/>
    </source>
</evidence>
<dbReference type="SUPFAM" id="SSF52540">
    <property type="entry name" value="P-loop containing nucleoside triphosphate hydrolases"/>
    <property type="match status" value="2"/>
</dbReference>
<sequence length="438" mass="49991">MQDTLEFSKEAINIIECVNNTNENLFITGKAGTGKSTLLKYIQKNDSSIIVLAPTGIAAINVNGETIHSFFKLKPGYEFDEAMHVRINNNMISQYAAIHTIIIDEISMVRADILDAVDIFLQRIRNTSEPFGGIRMIFFGDLFQLPPVILNNEREKFLQKYKTPYFFSAHSFIQKDLFTSPFIQKTLELKTIYRQKDLLFIDILNAVRENKTNDSHLSLLNQQVKTSIEDENSNFQISLVPTNAIANSINFQKLQTLNTSEISFFAHHTGNIENLKPNDFEVKLKIGAQVMFLNNDPKKRWMNGTIGNVTNIASTIDEETNENYQFVEVELENGNITEVLPFTWEISKYRFKRGRFVREEIGTFTQIPIKLAWAITIHKSQGKTFNKVKIDLGTGSFAHGQTYVALSRCKTLSNITLTRPILKSDIIIDEPVIEFIKN</sequence>
<proteinExistence type="predicted"/>
<reference evidence="3" key="1">
    <citation type="journal article" date="2019" name="Int. J. Syst. Evol. Microbiol.">
        <title>The Global Catalogue of Microorganisms (GCM) 10K type strain sequencing project: providing services to taxonomists for standard genome sequencing and annotation.</title>
        <authorList>
            <consortium name="The Broad Institute Genomics Platform"/>
            <consortium name="The Broad Institute Genome Sequencing Center for Infectious Disease"/>
            <person name="Wu L."/>
            <person name="Ma J."/>
        </authorList>
    </citation>
    <scope>NUCLEOTIDE SEQUENCE [LARGE SCALE GENOMIC DNA]</scope>
    <source>
        <strain evidence="3">KCTC 42423</strain>
    </source>
</reference>
<keyword evidence="3" id="KW-1185">Reference proteome</keyword>
<dbReference type="RefSeq" id="WP_378256985.1">
    <property type="nucleotide sequence ID" value="NZ_JBHSJV010000001.1"/>
</dbReference>
<dbReference type="InterPro" id="IPR010285">
    <property type="entry name" value="DNA_helicase_pif1-like_DEAD"/>
</dbReference>
<dbReference type="CDD" id="cd18809">
    <property type="entry name" value="SF1_C_RecD"/>
    <property type="match status" value="1"/>
</dbReference>
<dbReference type="PANTHER" id="PTHR47642:SF5">
    <property type="entry name" value="ATP-DEPENDENT DNA HELICASE"/>
    <property type="match status" value="1"/>
</dbReference>
<evidence type="ECO:0000313" key="2">
    <source>
        <dbReference type="EMBL" id="MFD2591454.1"/>
    </source>
</evidence>